<comment type="caution">
    <text evidence="2">The sequence shown here is derived from an EMBL/GenBank/DDBJ whole genome shotgun (WGS) entry which is preliminary data.</text>
</comment>
<reference evidence="2 3" key="1">
    <citation type="submission" date="2023-07" db="EMBL/GenBank/DDBJ databases">
        <title>Genomic Encyclopedia of Type Strains, Phase IV (KMG-IV): sequencing the most valuable type-strain genomes for metagenomic binning, comparative biology and taxonomic classification.</title>
        <authorList>
            <person name="Goeker M."/>
        </authorList>
    </citation>
    <scope>NUCLEOTIDE SEQUENCE [LARGE SCALE GENOMIC DNA]</scope>
    <source>
        <strain evidence="2 3">DSM 16460</strain>
    </source>
</reference>
<gene>
    <name evidence="2" type="ORF">J2S77_002241</name>
</gene>
<proteinExistence type="predicted"/>
<keyword evidence="3" id="KW-1185">Reference proteome</keyword>
<dbReference type="RefSeq" id="WP_306977345.1">
    <property type="nucleotide sequence ID" value="NZ_JAUSTQ010000010.1"/>
</dbReference>
<dbReference type="Proteomes" id="UP001224359">
    <property type="component" value="Unassembled WGS sequence"/>
</dbReference>
<keyword evidence="1" id="KW-0812">Transmembrane</keyword>
<feature type="transmembrane region" description="Helical" evidence="1">
    <location>
        <begin position="27"/>
        <end position="48"/>
    </location>
</feature>
<keyword evidence="1" id="KW-1133">Transmembrane helix</keyword>
<accession>A0ABT9VGZ9</accession>
<name>A0ABT9VGZ9_9BACI</name>
<organism evidence="2 3">
    <name type="scientific">Alkalibacillus salilacus</name>
    <dbReference type="NCBI Taxonomy" id="284582"/>
    <lineage>
        <taxon>Bacteria</taxon>
        <taxon>Bacillati</taxon>
        <taxon>Bacillota</taxon>
        <taxon>Bacilli</taxon>
        <taxon>Bacillales</taxon>
        <taxon>Bacillaceae</taxon>
        <taxon>Alkalibacillus</taxon>
    </lineage>
</organism>
<dbReference type="EMBL" id="JAUSTQ010000010">
    <property type="protein sequence ID" value="MDQ0160238.1"/>
    <property type="molecule type" value="Genomic_DNA"/>
</dbReference>
<evidence type="ECO:0000256" key="1">
    <source>
        <dbReference type="SAM" id="Phobius"/>
    </source>
</evidence>
<protein>
    <submittedName>
        <fullName evidence="2">Membrane protein YdbS with pleckstrin-like domain</fullName>
    </submittedName>
</protein>
<evidence type="ECO:0000313" key="3">
    <source>
        <dbReference type="Proteomes" id="UP001224359"/>
    </source>
</evidence>
<sequence>MKRLLMIGLILLTAVLAGLNRLYHQPWLYWASLITILVTLAIVVITGVKRNRDD</sequence>
<keyword evidence="1" id="KW-0472">Membrane</keyword>
<evidence type="ECO:0000313" key="2">
    <source>
        <dbReference type="EMBL" id="MDQ0160238.1"/>
    </source>
</evidence>